<dbReference type="GO" id="GO:0051607">
    <property type="term" value="P:defense response to virus"/>
    <property type="evidence" value="ECO:0007669"/>
    <property type="project" value="UniProtKB-KW"/>
</dbReference>
<dbReference type="EC" id="3.2.2.5" evidence="4"/>
<dbReference type="RefSeq" id="WP_006040265.1">
    <property type="nucleotide sequence ID" value="NZ_AEDD01000013.1"/>
</dbReference>
<protein>
    <recommendedName>
        <fullName evidence="6">NAD(+) hydrolase ThsA</fullName>
        <ecNumber evidence="4">3.2.2.5</ecNumber>
    </recommendedName>
</protein>
<comment type="catalytic activity">
    <reaction evidence="7">
        <text>NAD(+) + H2O = ADP-D-ribose + nicotinamide + H(+)</text>
        <dbReference type="Rhea" id="RHEA:16301"/>
        <dbReference type="ChEBI" id="CHEBI:15377"/>
        <dbReference type="ChEBI" id="CHEBI:15378"/>
        <dbReference type="ChEBI" id="CHEBI:17154"/>
        <dbReference type="ChEBI" id="CHEBI:57540"/>
        <dbReference type="ChEBI" id="CHEBI:57967"/>
        <dbReference type="EC" id="3.2.2.5"/>
    </reaction>
    <physiologicalReaction direction="left-to-right" evidence="7">
        <dbReference type="Rhea" id="RHEA:16302"/>
    </physiologicalReaction>
</comment>
<evidence type="ECO:0000256" key="8">
    <source>
        <dbReference type="PROSITE-ProRule" id="PRU00236"/>
    </source>
</evidence>
<dbReference type="CDD" id="cd01406">
    <property type="entry name" value="SIR2-like"/>
    <property type="match status" value="1"/>
</dbReference>
<proteinExistence type="inferred from homology"/>
<organism evidence="10 11">
    <name type="scientific">Paenibacillus curdlanolyticus YK9</name>
    <dbReference type="NCBI Taxonomy" id="717606"/>
    <lineage>
        <taxon>Bacteria</taxon>
        <taxon>Bacillati</taxon>
        <taxon>Bacillota</taxon>
        <taxon>Bacilli</taxon>
        <taxon>Bacillales</taxon>
        <taxon>Paenibacillaceae</taxon>
        <taxon>Paenibacillus</taxon>
    </lineage>
</organism>
<dbReference type="OrthoDB" id="1688888at2"/>
<dbReference type="PROSITE" id="PS50305">
    <property type="entry name" value="SIRTUIN"/>
    <property type="match status" value="1"/>
</dbReference>
<dbReference type="AlphaFoldDB" id="E0IF41"/>
<gene>
    <name evidence="10" type="ORF">PaecuDRAFT_4282</name>
</gene>
<evidence type="ECO:0000256" key="1">
    <source>
        <dbReference type="ARBA" id="ARBA00022801"/>
    </source>
</evidence>
<evidence type="ECO:0000256" key="2">
    <source>
        <dbReference type="ARBA" id="ARBA00023027"/>
    </source>
</evidence>
<dbReference type="eggNOG" id="COG0846">
    <property type="taxonomic scope" value="Bacteria"/>
</dbReference>
<evidence type="ECO:0000256" key="7">
    <source>
        <dbReference type="ARBA" id="ARBA00047575"/>
    </source>
</evidence>
<comment type="similarity">
    <text evidence="5">Belongs to the soluble Thoeris ThsA family.</text>
</comment>
<dbReference type="InterPro" id="IPR029035">
    <property type="entry name" value="DHS-like_NAD/FAD-binding_dom"/>
</dbReference>
<dbReference type="Proteomes" id="UP000005387">
    <property type="component" value="Unassembled WGS sequence"/>
</dbReference>
<dbReference type="InterPro" id="IPR041486">
    <property type="entry name" value="ThsA_STALD"/>
</dbReference>
<name>E0IF41_9BACL</name>
<evidence type="ECO:0000313" key="11">
    <source>
        <dbReference type="Proteomes" id="UP000005387"/>
    </source>
</evidence>
<evidence type="ECO:0000256" key="5">
    <source>
        <dbReference type="ARBA" id="ARBA00035014"/>
    </source>
</evidence>
<reference evidence="10 11" key="1">
    <citation type="submission" date="2010-07" db="EMBL/GenBank/DDBJ databases">
        <title>The draft genome of Paenibacillus curdlanolyticus YK9.</title>
        <authorList>
            <consortium name="US DOE Joint Genome Institute (JGI-PGF)"/>
            <person name="Lucas S."/>
            <person name="Copeland A."/>
            <person name="Lapidus A."/>
            <person name="Cheng J.-F."/>
            <person name="Bruce D."/>
            <person name="Goodwin L."/>
            <person name="Pitluck S."/>
            <person name="Land M.L."/>
            <person name="Hauser L."/>
            <person name="Chang Y.-J."/>
            <person name="Jeffries C."/>
            <person name="Anderson I.J."/>
            <person name="Johnson E."/>
            <person name="Loganathan U."/>
            <person name="Mulhopadhyay B."/>
            <person name="Kyrpides N."/>
            <person name="Woyke T.J."/>
        </authorList>
    </citation>
    <scope>NUCLEOTIDE SEQUENCE [LARGE SCALE GENOMIC DNA]</scope>
    <source>
        <strain evidence="10 11">YK9</strain>
    </source>
</reference>
<evidence type="ECO:0000259" key="9">
    <source>
        <dbReference type="PROSITE" id="PS50305"/>
    </source>
</evidence>
<accession>E0IF41</accession>
<dbReference type="GO" id="GO:0003953">
    <property type="term" value="F:NAD+ nucleosidase activity"/>
    <property type="evidence" value="ECO:0007669"/>
    <property type="project" value="UniProtKB-EC"/>
</dbReference>
<dbReference type="Pfam" id="PF13289">
    <property type="entry name" value="SIR2_2"/>
    <property type="match status" value="1"/>
</dbReference>
<dbReference type="STRING" id="717606.PaecuDRAFT_4282"/>
<dbReference type="Pfam" id="PF18185">
    <property type="entry name" value="STALD"/>
    <property type="match status" value="1"/>
</dbReference>
<keyword evidence="11" id="KW-1185">Reference proteome</keyword>
<evidence type="ECO:0000256" key="4">
    <source>
        <dbReference type="ARBA" id="ARBA00034327"/>
    </source>
</evidence>
<feature type="domain" description="Deacetylase sirtuin-type" evidence="9">
    <location>
        <begin position="1"/>
        <end position="293"/>
    </location>
</feature>
<sequence>MASKQELVREFVRAVSEGYAAIFAGAGLSRGSGYINWKELVRPLASEIGLNVDKEHDLIAIAQYYRNERGTRYAINQRILNEFTRGAVDNENIEILTRLPISTYWTTNYDELLEENLRRNNRKADVKTTQESLANNIYDRDAVVYKMHGDVRSPENAVLTKDDYELYGNERPLFRTALQGDLISKTFLFIGFSFEDPNLDYVLSQIRVLLGESQRDHYCFFQKISKQNGESEADYQYNLARQDLRIKDLRRYGIQAVILDSYDEITEILQDIEHGYLLKNIFISGSIAEFGEEWTRERVNFFTHNLAKKLVLEDYRIVSGFGFGIGSTIINGALEEIMRSKYKHVDEHLCLRPFPQYSSGEMPMNELIKEYRVDMIQQAGIAVFIFGNKKDENGDITVADGMIEEFKIAKKQGKIIIPVCSTGGASAIIYNEVIKNSEQYPYLDGYLDKLAEVTEADSLIDLIYSIIKNQQII</sequence>
<comment type="caution">
    <text evidence="8">Lacks conserved residue(s) required for the propagation of feature annotation.</text>
</comment>
<evidence type="ECO:0000256" key="3">
    <source>
        <dbReference type="ARBA" id="ARBA00023118"/>
    </source>
</evidence>
<dbReference type="InterPro" id="IPR026590">
    <property type="entry name" value="Ssirtuin_cat_dom"/>
</dbReference>
<evidence type="ECO:0000313" key="10">
    <source>
        <dbReference type="EMBL" id="EFM08817.1"/>
    </source>
</evidence>
<keyword evidence="3" id="KW-0051">Antiviral defense</keyword>
<dbReference type="EMBL" id="AEDD01000013">
    <property type="protein sequence ID" value="EFM08817.1"/>
    <property type="molecule type" value="Genomic_DNA"/>
</dbReference>
<evidence type="ECO:0000256" key="6">
    <source>
        <dbReference type="ARBA" id="ARBA00035033"/>
    </source>
</evidence>
<dbReference type="SUPFAM" id="SSF52467">
    <property type="entry name" value="DHS-like NAD/FAD-binding domain"/>
    <property type="match status" value="1"/>
</dbReference>
<keyword evidence="1" id="KW-0378">Hydrolase</keyword>
<keyword evidence="2" id="KW-0520">NAD</keyword>